<protein>
    <submittedName>
        <fullName evidence="1">Uncharacterized protein</fullName>
    </submittedName>
</protein>
<keyword evidence="2" id="KW-1185">Reference proteome</keyword>
<evidence type="ECO:0000313" key="2">
    <source>
        <dbReference type="Proteomes" id="UP000811255"/>
    </source>
</evidence>
<dbReference type="EMBL" id="JAHFVK010000003">
    <property type="protein sequence ID" value="MBT2135845.1"/>
    <property type="molecule type" value="Genomic_DNA"/>
</dbReference>
<reference evidence="1 2" key="1">
    <citation type="submission" date="2021-05" db="EMBL/GenBank/DDBJ databases">
        <title>Croceibacterium sp. LX-88 genome sequence.</title>
        <authorList>
            <person name="Luo X."/>
        </authorList>
    </citation>
    <scope>NUCLEOTIDE SEQUENCE [LARGE SCALE GENOMIC DNA]</scope>
    <source>
        <strain evidence="1 2">LX-88</strain>
    </source>
</reference>
<dbReference type="RefSeq" id="WP_214537684.1">
    <property type="nucleotide sequence ID" value="NZ_JAHFVK010000003.1"/>
</dbReference>
<dbReference type="Proteomes" id="UP000811255">
    <property type="component" value="Unassembled WGS sequence"/>
</dbReference>
<sequence length="230" mass="25066">MDLPPVGVGGQRTTVNTGLDADSTLWHFRSAWNVAALNCLDPGYESILEGYSAFLKQNVRTLASTNTAIEERFRKQYGARNAAVKARETYMTQVYNYFALPPARARFCDVARSFSQQYLSLSPTPDIKQFAAANLPNVETVYQDFFREYEKYQADSASWDAQYGTRYGASQPGYVAVHGASGQSVGALVNLNAPAQQTGAVVDPQSGAEIPVIPVPDEVSTPVVQPVPSK</sequence>
<name>A0ABS5W7V3_9SPHN</name>
<proteinExistence type="predicted"/>
<evidence type="ECO:0000313" key="1">
    <source>
        <dbReference type="EMBL" id="MBT2135845.1"/>
    </source>
</evidence>
<comment type="caution">
    <text evidence="1">The sequence shown here is derived from an EMBL/GenBank/DDBJ whole genome shotgun (WGS) entry which is preliminary data.</text>
</comment>
<accession>A0ABS5W7V3</accession>
<organism evidence="1 2">
    <name type="scientific">Croceibacterium selenioxidans</name>
    <dbReference type="NCBI Taxonomy" id="2838833"/>
    <lineage>
        <taxon>Bacteria</taxon>
        <taxon>Pseudomonadati</taxon>
        <taxon>Pseudomonadota</taxon>
        <taxon>Alphaproteobacteria</taxon>
        <taxon>Sphingomonadales</taxon>
        <taxon>Erythrobacteraceae</taxon>
        <taxon>Croceibacterium</taxon>
    </lineage>
</organism>
<gene>
    <name evidence="1" type="ORF">KK137_16015</name>
</gene>